<dbReference type="AlphaFoldDB" id="A0A6J8BG56"/>
<dbReference type="InterPro" id="IPR044925">
    <property type="entry name" value="His-Me_finger_sf"/>
</dbReference>
<keyword evidence="5" id="KW-1185">Reference proteome</keyword>
<dbReference type="PANTHER" id="PTHR21472">
    <property type="entry name" value="ENDONUCLEASE DOMAIN-CONTAINING 1 PROTEIN ENDOD1"/>
    <property type="match status" value="1"/>
</dbReference>
<evidence type="ECO:0000313" key="4">
    <source>
        <dbReference type="EMBL" id="CAC5382945.1"/>
    </source>
</evidence>
<dbReference type="Proteomes" id="UP000507470">
    <property type="component" value="Unassembled WGS sequence"/>
</dbReference>
<evidence type="ECO:0000256" key="1">
    <source>
        <dbReference type="SAM" id="SignalP"/>
    </source>
</evidence>
<dbReference type="SUPFAM" id="SSF54060">
    <property type="entry name" value="His-Me finger endonucleases"/>
    <property type="match status" value="1"/>
</dbReference>
<dbReference type="GO" id="GO:0046872">
    <property type="term" value="F:metal ion binding"/>
    <property type="evidence" value="ECO:0007669"/>
    <property type="project" value="InterPro"/>
</dbReference>
<dbReference type="EMBL" id="CACVKT020003298">
    <property type="protein sequence ID" value="CAC5382945.1"/>
    <property type="molecule type" value="Genomic_DNA"/>
</dbReference>
<dbReference type="SMART" id="SM00477">
    <property type="entry name" value="NUC"/>
    <property type="match status" value="1"/>
</dbReference>
<dbReference type="InterPro" id="IPR001604">
    <property type="entry name" value="Endo_G_ENPP1-like_dom"/>
</dbReference>
<keyword evidence="1" id="KW-0732">Signal</keyword>
<feature type="chain" id="PRO_5027045266" evidence="1">
    <location>
        <begin position="24"/>
        <end position="254"/>
    </location>
</feature>
<feature type="domain" description="ENPP1-3/EXOG-like endonuclease/phosphodiesterase" evidence="2">
    <location>
        <begin position="65"/>
        <end position="254"/>
    </location>
</feature>
<dbReference type="InterPro" id="IPR020821">
    <property type="entry name" value="ENPP1-3/EXOG-like_nuc-like"/>
</dbReference>
<dbReference type="InterPro" id="IPR044929">
    <property type="entry name" value="DNA/RNA_non-sp_Endonuclease_sf"/>
</dbReference>
<dbReference type="OrthoDB" id="69221at2759"/>
<gene>
    <name evidence="4" type="ORF">MCOR_18732</name>
</gene>
<proteinExistence type="predicted"/>
<dbReference type="SMART" id="SM00892">
    <property type="entry name" value="Endonuclease_NS"/>
    <property type="match status" value="1"/>
</dbReference>
<name>A0A6J8BG56_MYTCO</name>
<evidence type="ECO:0000313" key="5">
    <source>
        <dbReference type="Proteomes" id="UP000507470"/>
    </source>
</evidence>
<dbReference type="InterPro" id="IPR039015">
    <property type="entry name" value="ENDOD1"/>
</dbReference>
<dbReference type="Gene3D" id="3.40.570.10">
    <property type="entry name" value="Extracellular Endonuclease, subunit A"/>
    <property type="match status" value="1"/>
</dbReference>
<accession>A0A6J8BG56</accession>
<dbReference type="Pfam" id="PF01223">
    <property type="entry name" value="Endonuclease_NS"/>
    <property type="match status" value="1"/>
</dbReference>
<evidence type="ECO:0000259" key="2">
    <source>
        <dbReference type="SMART" id="SM00477"/>
    </source>
</evidence>
<evidence type="ECO:0000259" key="3">
    <source>
        <dbReference type="SMART" id="SM00892"/>
    </source>
</evidence>
<protein>
    <submittedName>
        <fullName evidence="4">Uncharacterized protein</fullName>
    </submittedName>
</protein>
<organism evidence="4 5">
    <name type="scientific">Mytilus coruscus</name>
    <name type="common">Sea mussel</name>
    <dbReference type="NCBI Taxonomy" id="42192"/>
    <lineage>
        <taxon>Eukaryota</taxon>
        <taxon>Metazoa</taxon>
        <taxon>Spiralia</taxon>
        <taxon>Lophotrochozoa</taxon>
        <taxon>Mollusca</taxon>
        <taxon>Bivalvia</taxon>
        <taxon>Autobranchia</taxon>
        <taxon>Pteriomorphia</taxon>
        <taxon>Mytilida</taxon>
        <taxon>Mytiloidea</taxon>
        <taxon>Mytilidae</taxon>
        <taxon>Mytilinae</taxon>
        <taxon>Mytilus</taxon>
    </lineage>
</organism>
<dbReference type="GO" id="GO:0003676">
    <property type="term" value="F:nucleic acid binding"/>
    <property type="evidence" value="ECO:0007669"/>
    <property type="project" value="InterPro"/>
</dbReference>
<dbReference type="PANTHER" id="PTHR21472:SF26">
    <property type="entry name" value="ENDONUCLEASE DOMAIN CONTAINING 1"/>
    <property type="match status" value="1"/>
</dbReference>
<feature type="signal peptide" evidence="1">
    <location>
        <begin position="1"/>
        <end position="23"/>
    </location>
</feature>
<reference evidence="4 5" key="1">
    <citation type="submission" date="2020-06" db="EMBL/GenBank/DDBJ databases">
        <authorList>
            <person name="Li R."/>
            <person name="Bekaert M."/>
        </authorList>
    </citation>
    <scope>NUCLEOTIDE SEQUENCE [LARGE SCALE GENOMIC DNA]</scope>
    <source>
        <strain evidence="5">wild</strain>
    </source>
</reference>
<sequence>MECYTFLLFTLLVFSKEFKVTESYILDINSKNECLTKYFYKGVRPIYMNTESESDKYICQKLNGIEHFLTRYSPKHKIPIYSAYTIKSIEKKSKAYGSWRVEKGDALLPLKNQASDSDYKMSGFERGHLNPRYHNQISELDIKATFTLTNVVPMTAEANKEWFQVAEKPLFDKIERDCRFQNAARYIVVGVILGNYEMDYGNVNIPDYIWSAAYCDTSKVKNDLSDWSVGYLMNTNDTRYSSCTIQDLQQILKN</sequence>
<feature type="domain" description="DNA/RNA non-specific endonuclease/pyrophosphatase/phosphodiesterase" evidence="3">
    <location>
        <begin position="64"/>
        <end position="249"/>
    </location>
</feature>
<dbReference type="GO" id="GO:0016787">
    <property type="term" value="F:hydrolase activity"/>
    <property type="evidence" value="ECO:0007669"/>
    <property type="project" value="InterPro"/>
</dbReference>